<dbReference type="AlphaFoldDB" id="A0AAU1UJU1"/>
<proteinExistence type="predicted"/>
<dbReference type="Gene3D" id="3.40.430.10">
    <property type="entry name" value="Dihydrofolate Reductase, subunit A"/>
    <property type="match status" value="1"/>
</dbReference>
<accession>A0AAU1UJU1</accession>
<feature type="domain" description="Bacterial bifunctional deaminase-reductase C-terminal" evidence="1">
    <location>
        <begin position="3"/>
        <end position="173"/>
    </location>
</feature>
<evidence type="ECO:0000259" key="1">
    <source>
        <dbReference type="Pfam" id="PF01872"/>
    </source>
</evidence>
<protein>
    <submittedName>
        <fullName evidence="2">Dihydrofolate reductase family protein</fullName>
    </submittedName>
</protein>
<organism evidence="2">
    <name type="scientific">Streptomyces sp. NBC_00119</name>
    <dbReference type="NCBI Taxonomy" id="2975659"/>
    <lineage>
        <taxon>Bacteria</taxon>
        <taxon>Bacillati</taxon>
        <taxon>Actinomycetota</taxon>
        <taxon>Actinomycetes</taxon>
        <taxon>Kitasatosporales</taxon>
        <taxon>Streptomycetaceae</taxon>
        <taxon>Streptomyces</taxon>
    </lineage>
</organism>
<dbReference type="InterPro" id="IPR024072">
    <property type="entry name" value="DHFR-like_dom_sf"/>
</dbReference>
<dbReference type="GO" id="GO:0008703">
    <property type="term" value="F:5-amino-6-(5-phosphoribosylamino)uracil reductase activity"/>
    <property type="evidence" value="ECO:0007669"/>
    <property type="project" value="InterPro"/>
</dbReference>
<dbReference type="PANTHER" id="PTHR38011">
    <property type="entry name" value="DIHYDROFOLATE REDUCTASE FAMILY PROTEIN (AFU_ORTHOLOGUE AFUA_8G06820)"/>
    <property type="match status" value="1"/>
</dbReference>
<evidence type="ECO:0000313" key="2">
    <source>
        <dbReference type="EMBL" id="WTS17509.1"/>
    </source>
</evidence>
<dbReference type="GO" id="GO:0009231">
    <property type="term" value="P:riboflavin biosynthetic process"/>
    <property type="evidence" value="ECO:0007669"/>
    <property type="project" value="InterPro"/>
</dbReference>
<dbReference type="PANTHER" id="PTHR38011:SF2">
    <property type="entry name" value="BIFUNCTIONAL DEAMINASE-REDUCTASE DOMAIN PROTEIN"/>
    <property type="match status" value="1"/>
</dbReference>
<dbReference type="InterPro" id="IPR050765">
    <property type="entry name" value="Riboflavin_Biosynth_HTPR"/>
</dbReference>
<sequence>MQTLTVDVFVSVDGYAGSATSPAYFGYDGPMLEEWIHEEMAGPQLVLMGRRTYEALAGLSGETGAAGTDPVPGVDKVVFSSTLKTVSWQDTRVCHDDLIAEVTRLKSEGHVPLRTMGSLSVVRQLLEAGLVDRLRLMTFPLLVGESGREPLFAGVRSADLELVSHHDLDGRVLVMEYRPTGRAIPRA</sequence>
<name>A0AAU1UJU1_9ACTN</name>
<gene>
    <name evidence="2" type="ORF">OHU69_44675</name>
</gene>
<dbReference type="Pfam" id="PF01872">
    <property type="entry name" value="RibD_C"/>
    <property type="match status" value="1"/>
</dbReference>
<dbReference type="SUPFAM" id="SSF53597">
    <property type="entry name" value="Dihydrofolate reductase-like"/>
    <property type="match status" value="1"/>
</dbReference>
<dbReference type="InterPro" id="IPR002734">
    <property type="entry name" value="RibDG_C"/>
</dbReference>
<reference evidence="2" key="1">
    <citation type="submission" date="2022-10" db="EMBL/GenBank/DDBJ databases">
        <title>The complete genomes of actinobacterial strains from the NBC collection.</title>
        <authorList>
            <person name="Joergensen T.S."/>
            <person name="Alvarez Arevalo M."/>
            <person name="Sterndorff E.B."/>
            <person name="Faurdal D."/>
            <person name="Vuksanovic O."/>
            <person name="Mourched A.-S."/>
            <person name="Charusanti P."/>
            <person name="Shaw S."/>
            <person name="Blin K."/>
            <person name="Weber T."/>
        </authorList>
    </citation>
    <scope>NUCLEOTIDE SEQUENCE</scope>
    <source>
        <strain evidence="2">NBC_00119</strain>
    </source>
</reference>
<dbReference type="EMBL" id="CP108195">
    <property type="protein sequence ID" value="WTS17509.1"/>
    <property type="molecule type" value="Genomic_DNA"/>
</dbReference>